<evidence type="ECO:0000313" key="2">
    <source>
        <dbReference type="EMBL" id="MEQ2543881.1"/>
    </source>
</evidence>
<organism evidence="2 3">
    <name type="scientific">Alistipes intestinihominis</name>
    <dbReference type="NCBI Taxonomy" id="3133172"/>
    <lineage>
        <taxon>Bacteria</taxon>
        <taxon>Pseudomonadati</taxon>
        <taxon>Bacteroidota</taxon>
        <taxon>Bacteroidia</taxon>
        <taxon>Bacteroidales</taxon>
        <taxon>Rikenellaceae</taxon>
        <taxon>Alistipes</taxon>
    </lineage>
</organism>
<proteinExistence type="predicted"/>
<dbReference type="Proteomes" id="UP001460202">
    <property type="component" value="Unassembled WGS sequence"/>
</dbReference>
<accession>A0ABV1GUK9</accession>
<comment type="caution">
    <text evidence="2">The sequence shown here is derived from an EMBL/GenBank/DDBJ whole genome shotgun (WGS) entry which is preliminary data.</text>
</comment>
<feature type="signal peptide" evidence="1">
    <location>
        <begin position="1"/>
        <end position="18"/>
    </location>
</feature>
<evidence type="ECO:0000313" key="3">
    <source>
        <dbReference type="Proteomes" id="UP001460202"/>
    </source>
</evidence>
<reference evidence="2 3" key="1">
    <citation type="submission" date="2024-03" db="EMBL/GenBank/DDBJ databases">
        <title>Human intestinal bacterial collection.</title>
        <authorList>
            <person name="Pauvert C."/>
            <person name="Hitch T.C.A."/>
            <person name="Clavel T."/>
        </authorList>
    </citation>
    <scope>NUCLEOTIDE SEQUENCE [LARGE SCALE GENOMIC DNA]</scope>
    <source>
        <strain evidence="2 3">CLA-KB-H122</strain>
    </source>
</reference>
<keyword evidence="1" id="KW-0732">Signal</keyword>
<sequence>MKNLFLLLIFLLGGLNLANGAKSKTFKVMAQPKEASIFVNNQFVGYGFAEFNRPKKKTDVIAIRIECEGYKPLETKIYADDVRSSVSYTLQDDGFYRATATSGLVNKFMTVTLDNSLYTIDEQGTINVAKAWKLLHQILLNYFEEIAATDYSGGYLQTPWHYKTFQLSDKQMRTRVTVRDISTPTQVAFQIKVSSEVASAMAARHGEFTNVDRIVKELEPMLQELQTRLGKMHSL</sequence>
<gene>
    <name evidence="2" type="ORF">WMO46_02820</name>
</gene>
<protein>
    <recommendedName>
        <fullName evidence="4">PEGA domain-containing protein</fullName>
    </recommendedName>
</protein>
<dbReference type="GeneID" id="78179941"/>
<evidence type="ECO:0008006" key="4">
    <source>
        <dbReference type="Google" id="ProtNLM"/>
    </source>
</evidence>
<evidence type="ECO:0000256" key="1">
    <source>
        <dbReference type="SAM" id="SignalP"/>
    </source>
</evidence>
<keyword evidence="3" id="KW-1185">Reference proteome</keyword>
<feature type="chain" id="PRO_5045924320" description="PEGA domain-containing protein" evidence="1">
    <location>
        <begin position="19"/>
        <end position="235"/>
    </location>
</feature>
<dbReference type="RefSeq" id="WP_242493145.1">
    <property type="nucleotide sequence ID" value="NZ_JBBMFL010000002.1"/>
</dbReference>
<name>A0ABV1GUK9_9BACT</name>
<dbReference type="EMBL" id="JBBMFL010000002">
    <property type="protein sequence ID" value="MEQ2543881.1"/>
    <property type="molecule type" value="Genomic_DNA"/>
</dbReference>